<protein>
    <submittedName>
        <fullName evidence="1">Uncharacterized protein</fullName>
    </submittedName>
</protein>
<dbReference type="AlphaFoldDB" id="A0A016WFE5"/>
<evidence type="ECO:0000313" key="2">
    <source>
        <dbReference type="Proteomes" id="UP000024635"/>
    </source>
</evidence>
<dbReference type="Proteomes" id="UP000024635">
    <property type="component" value="Unassembled WGS sequence"/>
</dbReference>
<gene>
    <name evidence="1" type="primary">Acey_s0750.g2036</name>
    <name evidence="1" type="ORF">Y032_0750g2036</name>
</gene>
<name>A0A016WFE5_9BILA</name>
<feature type="non-terminal residue" evidence="1">
    <location>
        <position position="1"/>
    </location>
</feature>
<reference evidence="2" key="1">
    <citation type="journal article" date="2015" name="Nat. Genet.">
        <title>The genome and transcriptome of the zoonotic hookworm Ancylostoma ceylanicum identify infection-specific gene families.</title>
        <authorList>
            <person name="Schwarz E.M."/>
            <person name="Hu Y."/>
            <person name="Antoshechkin I."/>
            <person name="Miller M.M."/>
            <person name="Sternberg P.W."/>
            <person name="Aroian R.V."/>
        </authorList>
    </citation>
    <scope>NUCLEOTIDE SEQUENCE</scope>
    <source>
        <strain evidence="2">HY135</strain>
    </source>
</reference>
<organism evidence="1 2">
    <name type="scientific">Ancylostoma ceylanicum</name>
    <dbReference type="NCBI Taxonomy" id="53326"/>
    <lineage>
        <taxon>Eukaryota</taxon>
        <taxon>Metazoa</taxon>
        <taxon>Ecdysozoa</taxon>
        <taxon>Nematoda</taxon>
        <taxon>Chromadorea</taxon>
        <taxon>Rhabditida</taxon>
        <taxon>Rhabditina</taxon>
        <taxon>Rhabditomorpha</taxon>
        <taxon>Strongyloidea</taxon>
        <taxon>Ancylostomatidae</taxon>
        <taxon>Ancylostomatinae</taxon>
        <taxon>Ancylostoma</taxon>
    </lineage>
</organism>
<dbReference type="EMBL" id="JARK01000350">
    <property type="protein sequence ID" value="EYC37997.1"/>
    <property type="molecule type" value="Genomic_DNA"/>
</dbReference>
<evidence type="ECO:0000313" key="1">
    <source>
        <dbReference type="EMBL" id="EYC37997.1"/>
    </source>
</evidence>
<keyword evidence="2" id="KW-1185">Reference proteome</keyword>
<proteinExistence type="predicted"/>
<comment type="caution">
    <text evidence="1">The sequence shown here is derived from an EMBL/GenBank/DDBJ whole genome shotgun (WGS) entry which is preliminary data.</text>
</comment>
<accession>A0A016WFE5</accession>
<sequence>IAYQQEAHALEKKTSNIFREISGTTAQRQCLTSFSYLSH</sequence>